<dbReference type="Proteomes" id="UP000054977">
    <property type="component" value="Unassembled WGS sequence"/>
</dbReference>
<evidence type="ECO:0000313" key="2">
    <source>
        <dbReference type="EMBL" id="SAL39513.1"/>
    </source>
</evidence>
<gene>
    <name evidence="2" type="ORF">AWB65_02956</name>
</gene>
<dbReference type="RefSeq" id="WP_087667852.1">
    <property type="nucleotide sequence ID" value="NZ_FCNW02000013.1"/>
</dbReference>
<dbReference type="AlphaFoldDB" id="A0A158H694"/>
<sequence>MSIALVVVLGFALVAMGVGVTFMIASAVPQAMLQRAQDHGRFAGLAADDQNGGSGKRVSAGQPHLGNRTINAI</sequence>
<protein>
    <recommendedName>
        <fullName evidence="4">Oxalate:formate antiporter</fullName>
    </recommendedName>
</protein>
<keyword evidence="3" id="KW-1185">Reference proteome</keyword>
<comment type="caution">
    <text evidence="2">The sequence shown here is derived from an EMBL/GenBank/DDBJ whole genome shotgun (WGS) entry which is preliminary data.</text>
</comment>
<dbReference type="EMBL" id="FCNW02000013">
    <property type="protein sequence ID" value="SAL39513.1"/>
    <property type="molecule type" value="Genomic_DNA"/>
</dbReference>
<proteinExistence type="predicted"/>
<reference evidence="2" key="1">
    <citation type="submission" date="2016-01" db="EMBL/GenBank/DDBJ databases">
        <authorList>
            <person name="Peeters C."/>
        </authorList>
    </citation>
    <scope>NUCLEOTIDE SEQUENCE [LARGE SCALE GENOMIC DNA]</scope>
    <source>
        <strain evidence="2">LMG 22934</strain>
    </source>
</reference>
<evidence type="ECO:0000313" key="3">
    <source>
        <dbReference type="Proteomes" id="UP000054977"/>
    </source>
</evidence>
<organism evidence="2 3">
    <name type="scientific">Caballeronia humi</name>
    <dbReference type="NCBI Taxonomy" id="326474"/>
    <lineage>
        <taxon>Bacteria</taxon>
        <taxon>Pseudomonadati</taxon>
        <taxon>Pseudomonadota</taxon>
        <taxon>Betaproteobacteria</taxon>
        <taxon>Burkholderiales</taxon>
        <taxon>Burkholderiaceae</taxon>
        <taxon>Caballeronia</taxon>
    </lineage>
</organism>
<evidence type="ECO:0008006" key="4">
    <source>
        <dbReference type="Google" id="ProtNLM"/>
    </source>
</evidence>
<accession>A0A158H694</accession>
<dbReference type="STRING" id="326474.AWB65_02956"/>
<feature type="region of interest" description="Disordered" evidence="1">
    <location>
        <begin position="44"/>
        <end position="73"/>
    </location>
</feature>
<name>A0A158H694_9BURK</name>
<evidence type="ECO:0000256" key="1">
    <source>
        <dbReference type="SAM" id="MobiDB-lite"/>
    </source>
</evidence>
<dbReference type="OrthoDB" id="9033896at2"/>